<dbReference type="OrthoDB" id="3816982at2"/>
<reference evidence="2 3" key="1">
    <citation type="submission" date="2018-02" db="EMBL/GenBank/DDBJ databases">
        <authorList>
            <person name="Cohen D.B."/>
            <person name="Kent A.D."/>
        </authorList>
    </citation>
    <scope>NUCLEOTIDE SEQUENCE [LARGE SCALE GENOMIC DNA]</scope>
    <source>
        <strain evidence="2">1</strain>
    </source>
</reference>
<dbReference type="InterPro" id="IPR006311">
    <property type="entry name" value="TAT_signal"/>
</dbReference>
<dbReference type="EMBL" id="LT985188">
    <property type="protein sequence ID" value="SPD86046.1"/>
    <property type="molecule type" value="Genomic_DNA"/>
</dbReference>
<feature type="signal peptide" evidence="1">
    <location>
        <begin position="1"/>
        <end position="40"/>
    </location>
</feature>
<organism evidence="2 3">
    <name type="scientific">Micropruina glycogenica</name>
    <dbReference type="NCBI Taxonomy" id="75385"/>
    <lineage>
        <taxon>Bacteria</taxon>
        <taxon>Bacillati</taxon>
        <taxon>Actinomycetota</taxon>
        <taxon>Actinomycetes</taxon>
        <taxon>Propionibacteriales</taxon>
        <taxon>Nocardioidaceae</taxon>
        <taxon>Micropruina</taxon>
    </lineage>
</organism>
<evidence type="ECO:0000256" key="1">
    <source>
        <dbReference type="SAM" id="SignalP"/>
    </source>
</evidence>
<dbReference type="Proteomes" id="UP000238164">
    <property type="component" value="Chromosome 1"/>
</dbReference>
<feature type="chain" id="PRO_5014841523" description="Gametolysin peptidase M11" evidence="1">
    <location>
        <begin position="41"/>
        <end position="543"/>
    </location>
</feature>
<sequence>MTKPCTTTPARRFGLRVLAAGVSALAGLAMLPGSAPRADAAPIRTQNGWSVLLCKMSDVAATPQTPTFFSQFFGAAGAGMNGLYDFFNNQSYGKVKINADVRGWYTMPYTQATEAAKSRWDKINDCVATAASNGYTVPAGNRIAVIINAQMDSGASGGRVLLDPGAWNVRFAAHEMGHGYDLGHSFSNDLTYQNASWSQPGEYDDMWDQMSAQHVYSVNGGTFGETGVGFNAFNRDKLGWLPMNKVRTFGSAGETSATVRIAPLQARTRSGSLLVRVPFNPGDLFNYYTVEYQLKSGWSRGIPKSTVLIHEVKNGRPTLLRSLGTAGKPPAQSVSANGVTIKVTSTGTTALVKITSQIADRCLQGWVWREARSSDHVCVTGATRSQVAADNAVKASRWVNGAYGPHTCVQGYVWREAYAGDDVCVTGTQRSQAAADNAQASARRNPARFVYGPNTCAQGYVWRQGDAYDYVCVTGSTRSQVAADNAVKASRWVNGAYGPHTCVQGYVWREAWVGDDVCVTGAQRTQARVDNADSRNRVARISG</sequence>
<evidence type="ECO:0000313" key="3">
    <source>
        <dbReference type="Proteomes" id="UP000238164"/>
    </source>
</evidence>
<evidence type="ECO:0008006" key="4">
    <source>
        <dbReference type="Google" id="ProtNLM"/>
    </source>
</evidence>
<evidence type="ECO:0000313" key="2">
    <source>
        <dbReference type="EMBL" id="SPD86046.1"/>
    </source>
</evidence>
<accession>A0A2N9JF92</accession>
<dbReference type="AlphaFoldDB" id="A0A2N9JF92"/>
<gene>
    <name evidence="2" type="ORF">MPLG2_1010</name>
</gene>
<name>A0A2N9JF92_9ACTN</name>
<dbReference type="PROSITE" id="PS51318">
    <property type="entry name" value="TAT"/>
    <property type="match status" value="1"/>
</dbReference>
<proteinExistence type="predicted"/>
<keyword evidence="3" id="KW-1185">Reference proteome</keyword>
<dbReference type="RefSeq" id="WP_105185127.1">
    <property type="nucleotide sequence ID" value="NZ_BAAAGO010000015.1"/>
</dbReference>
<keyword evidence="1" id="KW-0732">Signal</keyword>
<protein>
    <recommendedName>
        <fullName evidence="4">Gametolysin peptidase M11</fullName>
    </recommendedName>
</protein>
<dbReference type="KEGG" id="mgg:MPLG2_1010"/>